<feature type="transmembrane region" description="Helical" evidence="7">
    <location>
        <begin position="192"/>
        <end position="212"/>
    </location>
</feature>
<name>A0ABU0A034_9BACI</name>
<dbReference type="Pfam" id="PF07690">
    <property type="entry name" value="MFS_1"/>
    <property type="match status" value="1"/>
</dbReference>
<feature type="transmembrane region" description="Helical" evidence="7">
    <location>
        <begin position="131"/>
        <end position="153"/>
    </location>
</feature>
<evidence type="ECO:0000256" key="6">
    <source>
        <dbReference type="ARBA" id="ARBA00023136"/>
    </source>
</evidence>
<keyword evidence="3" id="KW-1003">Cell membrane</keyword>
<feature type="transmembrane region" description="Helical" evidence="7">
    <location>
        <begin position="262"/>
        <end position="284"/>
    </location>
</feature>
<comment type="caution">
    <text evidence="9">The sequence shown here is derived from an EMBL/GenBank/DDBJ whole genome shotgun (WGS) entry which is preliminary data.</text>
</comment>
<dbReference type="EMBL" id="JAUSUG010000014">
    <property type="protein sequence ID" value="MDQ0256058.1"/>
    <property type="molecule type" value="Genomic_DNA"/>
</dbReference>
<feature type="transmembrane region" description="Helical" evidence="7">
    <location>
        <begin position="73"/>
        <end position="92"/>
    </location>
</feature>
<dbReference type="InterPro" id="IPR004638">
    <property type="entry name" value="EmrB-like"/>
</dbReference>
<evidence type="ECO:0000259" key="8">
    <source>
        <dbReference type="PROSITE" id="PS50850"/>
    </source>
</evidence>
<keyword evidence="6 7" id="KW-0472">Membrane</keyword>
<dbReference type="PANTHER" id="PTHR23501:SF191">
    <property type="entry name" value="VACUOLAR BASIC AMINO ACID TRANSPORTER 4"/>
    <property type="match status" value="1"/>
</dbReference>
<feature type="transmembrane region" description="Helical" evidence="7">
    <location>
        <begin position="98"/>
        <end position="119"/>
    </location>
</feature>
<dbReference type="InterPro" id="IPR036259">
    <property type="entry name" value="MFS_trans_sf"/>
</dbReference>
<accession>A0ABU0A034</accession>
<evidence type="ECO:0000256" key="2">
    <source>
        <dbReference type="ARBA" id="ARBA00022448"/>
    </source>
</evidence>
<dbReference type="RefSeq" id="WP_307327597.1">
    <property type="nucleotide sequence ID" value="NZ_JAUSUG010000014.1"/>
</dbReference>
<dbReference type="SUPFAM" id="SSF103473">
    <property type="entry name" value="MFS general substrate transporter"/>
    <property type="match status" value="1"/>
</dbReference>
<dbReference type="NCBIfam" id="TIGR00711">
    <property type="entry name" value="efflux_EmrB"/>
    <property type="match status" value="1"/>
</dbReference>
<feature type="transmembrane region" description="Helical" evidence="7">
    <location>
        <begin position="435"/>
        <end position="456"/>
    </location>
</feature>
<keyword evidence="10" id="KW-1185">Reference proteome</keyword>
<dbReference type="Gene3D" id="1.20.1250.20">
    <property type="entry name" value="MFS general substrate transporter like domains"/>
    <property type="match status" value="1"/>
</dbReference>
<dbReference type="PROSITE" id="PS50850">
    <property type="entry name" value="MFS"/>
    <property type="match status" value="1"/>
</dbReference>
<dbReference type="CDD" id="cd17502">
    <property type="entry name" value="MFS_Azr1_MDR_like"/>
    <property type="match status" value="1"/>
</dbReference>
<evidence type="ECO:0000256" key="3">
    <source>
        <dbReference type="ARBA" id="ARBA00022475"/>
    </source>
</evidence>
<feature type="transmembrane region" description="Helical" evidence="7">
    <location>
        <begin position="42"/>
        <end position="61"/>
    </location>
</feature>
<keyword evidence="2" id="KW-0813">Transport</keyword>
<feature type="domain" description="Major facilitator superfamily (MFS) profile" evidence="8">
    <location>
        <begin position="8"/>
        <end position="460"/>
    </location>
</feature>
<dbReference type="InterPro" id="IPR011701">
    <property type="entry name" value="MFS"/>
</dbReference>
<evidence type="ECO:0000256" key="5">
    <source>
        <dbReference type="ARBA" id="ARBA00022989"/>
    </source>
</evidence>
<feature type="transmembrane region" description="Helical" evidence="7">
    <location>
        <begin position="290"/>
        <end position="315"/>
    </location>
</feature>
<feature type="transmembrane region" description="Helical" evidence="7">
    <location>
        <begin position="397"/>
        <end position="415"/>
    </location>
</feature>
<reference evidence="9 10" key="1">
    <citation type="submission" date="2023-07" db="EMBL/GenBank/DDBJ databases">
        <title>Genomic Encyclopedia of Type Strains, Phase IV (KMG-IV): sequencing the most valuable type-strain genomes for metagenomic binning, comparative biology and taxonomic classification.</title>
        <authorList>
            <person name="Goeker M."/>
        </authorList>
    </citation>
    <scope>NUCLEOTIDE SEQUENCE [LARGE SCALE GENOMIC DNA]</scope>
    <source>
        <strain evidence="9 10">DSM 9768</strain>
    </source>
</reference>
<sequence length="467" mass="50680">MDRYQRNITIALIIATFLAAIEVTVISTAMPVITRDLGGLDLISWVFAIYLLTYAVMTPIFGKLADLFGRKKIFITGATLFLIGSILCGLSQSMEQLIMFRAVQGVGAGALMPMTFTIVGDVFKYEQRAKVQAIIGSIWGVAGIFGPLVGGFFVDFFTWHWIFFINIPFGLLAMFLIGKYLEEKIEKRKRSIDFGGAITFIIGMGALLYALLSLENEQPMEAGLMYGLLTTAFAFLIIFILIQLKVNEPMVPFRLFKNRHLLIANISGVLLGAILIGLTAYLPLWVQGVLLLAATSSGLTLIPMSIGWPLGSFLCGRFLVKLGSKPISLTGVTFIALGTFALTLISSETPNYLLVIIMFFIGLGFGLSMTVFTVIVQSSVDWNNRGAAASSNAFLRTLGQTLGIAILGMALNQHIGGHTNNGTNVAPEILAVGLHSVFIILAIIAVTCVILVLSFLPKEQPDYGKSH</sequence>
<gene>
    <name evidence="9" type="ORF">J2S74_003457</name>
</gene>
<protein>
    <submittedName>
        <fullName evidence="9">EmrB/QacA subfamily drug resistance transporter</fullName>
    </submittedName>
</protein>
<dbReference type="PANTHER" id="PTHR23501">
    <property type="entry name" value="MAJOR FACILITATOR SUPERFAMILY"/>
    <property type="match status" value="1"/>
</dbReference>
<evidence type="ECO:0000313" key="10">
    <source>
        <dbReference type="Proteomes" id="UP001230005"/>
    </source>
</evidence>
<feature type="transmembrane region" description="Helical" evidence="7">
    <location>
        <begin position="224"/>
        <end position="242"/>
    </location>
</feature>
<keyword evidence="4 7" id="KW-0812">Transmembrane</keyword>
<organism evidence="9 10">
    <name type="scientific">Evansella vedderi</name>
    <dbReference type="NCBI Taxonomy" id="38282"/>
    <lineage>
        <taxon>Bacteria</taxon>
        <taxon>Bacillati</taxon>
        <taxon>Bacillota</taxon>
        <taxon>Bacilli</taxon>
        <taxon>Bacillales</taxon>
        <taxon>Bacillaceae</taxon>
        <taxon>Evansella</taxon>
    </lineage>
</organism>
<evidence type="ECO:0000256" key="4">
    <source>
        <dbReference type="ARBA" id="ARBA00022692"/>
    </source>
</evidence>
<evidence type="ECO:0000313" key="9">
    <source>
        <dbReference type="EMBL" id="MDQ0256058.1"/>
    </source>
</evidence>
<dbReference type="Proteomes" id="UP001230005">
    <property type="component" value="Unassembled WGS sequence"/>
</dbReference>
<feature type="transmembrane region" description="Helical" evidence="7">
    <location>
        <begin position="159"/>
        <end position="180"/>
    </location>
</feature>
<feature type="transmembrane region" description="Helical" evidence="7">
    <location>
        <begin position="7"/>
        <end position="30"/>
    </location>
</feature>
<feature type="transmembrane region" description="Helical" evidence="7">
    <location>
        <begin position="352"/>
        <end position="376"/>
    </location>
</feature>
<dbReference type="Gene3D" id="1.20.1720.10">
    <property type="entry name" value="Multidrug resistance protein D"/>
    <property type="match status" value="1"/>
</dbReference>
<dbReference type="PRINTS" id="PR01036">
    <property type="entry name" value="TCRTETB"/>
</dbReference>
<comment type="subcellular location">
    <subcellularLocation>
        <location evidence="1">Cell membrane</location>
        <topology evidence="1">Multi-pass membrane protein</topology>
    </subcellularLocation>
</comment>
<evidence type="ECO:0000256" key="1">
    <source>
        <dbReference type="ARBA" id="ARBA00004651"/>
    </source>
</evidence>
<feature type="transmembrane region" description="Helical" evidence="7">
    <location>
        <begin position="327"/>
        <end position="346"/>
    </location>
</feature>
<evidence type="ECO:0000256" key="7">
    <source>
        <dbReference type="SAM" id="Phobius"/>
    </source>
</evidence>
<dbReference type="InterPro" id="IPR020846">
    <property type="entry name" value="MFS_dom"/>
</dbReference>
<proteinExistence type="predicted"/>
<keyword evidence="5 7" id="KW-1133">Transmembrane helix</keyword>